<organism evidence="3 4">
    <name type="scientific">Candidatus Protoclostridium stercorigallinarum</name>
    <dbReference type="NCBI Taxonomy" id="2838741"/>
    <lineage>
        <taxon>Bacteria</taxon>
        <taxon>Bacillati</taxon>
        <taxon>Bacillota</taxon>
        <taxon>Clostridia</taxon>
        <taxon>Candidatus Protoclostridium</taxon>
    </lineage>
</organism>
<feature type="compositionally biased region" description="Basic and acidic residues" evidence="2">
    <location>
        <begin position="1"/>
        <end position="10"/>
    </location>
</feature>
<feature type="compositionally biased region" description="Acidic residues" evidence="2">
    <location>
        <begin position="11"/>
        <end position="22"/>
    </location>
</feature>
<dbReference type="Proteomes" id="UP000823990">
    <property type="component" value="Unassembled WGS sequence"/>
</dbReference>
<evidence type="ECO:0000256" key="2">
    <source>
        <dbReference type="SAM" id="MobiDB-lite"/>
    </source>
</evidence>
<evidence type="ECO:0000313" key="3">
    <source>
        <dbReference type="EMBL" id="HIW02776.1"/>
    </source>
</evidence>
<dbReference type="PANTHER" id="PTHR23159:SF31">
    <property type="entry name" value="CENTROSOME-ASSOCIATED PROTEIN CEP250 ISOFORM X1"/>
    <property type="match status" value="1"/>
</dbReference>
<gene>
    <name evidence="3" type="ORF">H9892_05495</name>
</gene>
<feature type="coiled-coil region" evidence="1">
    <location>
        <begin position="509"/>
        <end position="536"/>
    </location>
</feature>
<dbReference type="AlphaFoldDB" id="A0A9D1Q0T9"/>
<reference evidence="3" key="1">
    <citation type="journal article" date="2021" name="PeerJ">
        <title>Extensive microbial diversity within the chicken gut microbiome revealed by metagenomics and culture.</title>
        <authorList>
            <person name="Gilroy R."/>
            <person name="Ravi A."/>
            <person name="Getino M."/>
            <person name="Pursley I."/>
            <person name="Horton D.L."/>
            <person name="Alikhan N.F."/>
            <person name="Baker D."/>
            <person name="Gharbi K."/>
            <person name="Hall N."/>
            <person name="Watson M."/>
            <person name="Adriaenssens E.M."/>
            <person name="Foster-Nyarko E."/>
            <person name="Jarju S."/>
            <person name="Secka A."/>
            <person name="Antonio M."/>
            <person name="Oren A."/>
            <person name="Chaudhuri R.R."/>
            <person name="La Ragione R."/>
            <person name="Hildebrand F."/>
            <person name="Pallen M.J."/>
        </authorList>
    </citation>
    <scope>NUCLEOTIDE SEQUENCE</scope>
    <source>
        <strain evidence="3">12435</strain>
    </source>
</reference>
<keyword evidence="1" id="KW-0175">Coiled coil</keyword>
<name>A0A9D1Q0T9_9FIRM</name>
<sequence length="947" mass="101289">MKNYDDVPDRYDDEILEAEPADDEYDEVIDGEYDYDRDDSDYKFGRVLDEISEIRRNMDADDRRASGRYRAPQSEAELYDEINRLRGELADTRMAHSVQEELGRLKEDIERAADEKNARLTEEIESLKSRLAAAEGVAPAESAPAEDDAAAKELAKKTEELEEARRTIARLKAEGAHGGSVVSRAGGAADVTELMRRIIDVRLALGKMSCDEYDRDIRLLSVYNALTAAKSAVYTTASTLAEKLEAMRRLANEIELSDDCYIADVAEKYNEMAGAILGSPVHREDLAVAAGLGGTDRFRSLLTPEGRTAAVRFLALAGVAKNADDVSAAADKASELASLKNAVQCDRKKAENDALCSEILSLASELAFASDGAAAMLSARLREKMNELCSLEVSEIMTVPGMVYDKAPCTVPAHSYAREAVGAAASEGGAPADDTVAALTDAVNMLRAELGGTAAAASADEIADLKRRITDAQNADREAILAKLDELASSVAHKEEDPSVPAPSTPDELNLFLSEIVSLRDELQAYKDEVSNMADKLSRGVASAPAERIAEDGAPAAPDDMGAVMDELASIRADLGGYADDIKAAVAGGAQPVAAGTESPSSAVSDELTAIRADIAAQPTAGDIADIKAEISSLREDIAKADDVRALGSEVKAALAAGGAAAIASDSGASATELAQLRDLLSGLAGVPAAIAEMKSDIAALREEVAELKASVPETPVRSDRTDELVERIYGDVRTMVEEPDYSVMNEILALREEYQHLKESVNKILPESADGGKLLSEIEALRDQIFTINMASVSDGETQSYESYNNIIVDSINELRDDVHTMLGKTDGEGGAFGIDKLEKELAEQKQTQEAIATLLNQTLDQLQKLEESLRSGTEKITEEIAGTAAEADKKDDRQDQLLSEIENIKYTLGVIQGNESGEDADLEGSIAKLKKELSEVAGIIKSDKE</sequence>
<comment type="caution">
    <text evidence="3">The sequence shown here is derived from an EMBL/GenBank/DDBJ whole genome shotgun (WGS) entry which is preliminary data.</text>
</comment>
<proteinExistence type="predicted"/>
<feature type="coiled-coil region" evidence="1">
    <location>
        <begin position="95"/>
        <end position="174"/>
    </location>
</feature>
<protein>
    <submittedName>
        <fullName evidence="3">Uncharacterized protein</fullName>
    </submittedName>
</protein>
<dbReference type="EMBL" id="DXHS01000084">
    <property type="protein sequence ID" value="HIW02776.1"/>
    <property type="molecule type" value="Genomic_DNA"/>
</dbReference>
<evidence type="ECO:0000256" key="1">
    <source>
        <dbReference type="SAM" id="Coils"/>
    </source>
</evidence>
<evidence type="ECO:0000313" key="4">
    <source>
        <dbReference type="Proteomes" id="UP000823990"/>
    </source>
</evidence>
<dbReference type="PANTHER" id="PTHR23159">
    <property type="entry name" value="CENTROSOMAL PROTEIN 2"/>
    <property type="match status" value="1"/>
</dbReference>
<feature type="coiled-coil region" evidence="1">
    <location>
        <begin position="836"/>
        <end position="877"/>
    </location>
</feature>
<accession>A0A9D1Q0T9</accession>
<reference evidence="3" key="2">
    <citation type="submission" date="2021-04" db="EMBL/GenBank/DDBJ databases">
        <authorList>
            <person name="Gilroy R."/>
        </authorList>
    </citation>
    <scope>NUCLEOTIDE SEQUENCE</scope>
    <source>
        <strain evidence="3">12435</strain>
    </source>
</reference>
<feature type="region of interest" description="Disordered" evidence="2">
    <location>
        <begin position="1"/>
        <end position="22"/>
    </location>
</feature>